<dbReference type="Proteomes" id="UP001238163">
    <property type="component" value="Unassembled WGS sequence"/>
</dbReference>
<reference evidence="4" key="1">
    <citation type="submission" date="2023-07" db="EMBL/GenBank/DDBJ databases">
        <title>Genomic Encyclopedia of Type Strains, Phase IV (KMG-IV): sequencing the most valuable type-strain genomes for metagenomic binning, comparative biology and taxonomic classification.</title>
        <authorList>
            <person name="Goeker M."/>
        </authorList>
    </citation>
    <scope>NUCLEOTIDE SEQUENCE</scope>
    <source>
        <strain evidence="4">DSM 24202</strain>
    </source>
</reference>
<comment type="similarity">
    <text evidence="1">Belongs to the class-I fumarase family.</text>
</comment>
<dbReference type="PANTHER" id="PTHR43351">
    <property type="entry name" value="L(+)-TARTRATE DEHYDRATASE SUBUNIT BETA"/>
    <property type="match status" value="1"/>
</dbReference>
<dbReference type="Gene3D" id="3.20.130.10">
    <property type="entry name" value="Fe-S hydro-lyase, tartrate dehydratase beta-type, catalytic domain"/>
    <property type="match status" value="1"/>
</dbReference>
<evidence type="ECO:0000256" key="1">
    <source>
        <dbReference type="ARBA" id="ARBA00008876"/>
    </source>
</evidence>
<evidence type="ECO:0000259" key="3">
    <source>
        <dbReference type="Pfam" id="PF05683"/>
    </source>
</evidence>
<accession>A0AAE3VF77</accession>
<dbReference type="Pfam" id="PF05683">
    <property type="entry name" value="Fumerase_C"/>
    <property type="match status" value="1"/>
</dbReference>
<evidence type="ECO:0000313" key="4">
    <source>
        <dbReference type="EMBL" id="MDQ0289409.1"/>
    </source>
</evidence>
<evidence type="ECO:0000256" key="2">
    <source>
        <dbReference type="ARBA" id="ARBA00023239"/>
    </source>
</evidence>
<name>A0AAE3VF77_9BACT</name>
<keyword evidence="2 4" id="KW-0456">Lyase</keyword>
<dbReference type="RefSeq" id="WP_307260828.1">
    <property type="nucleotide sequence ID" value="NZ_JAUSVL010000001.1"/>
</dbReference>
<dbReference type="InterPro" id="IPR036660">
    <property type="entry name" value="Fe-S_hydroAse_TtdB_cat_sf"/>
</dbReference>
<dbReference type="NCBIfam" id="TIGR00723">
    <property type="entry name" value="ttdB_fumA_fumB"/>
    <property type="match status" value="1"/>
</dbReference>
<evidence type="ECO:0000313" key="5">
    <source>
        <dbReference type="Proteomes" id="UP001238163"/>
    </source>
</evidence>
<dbReference type="InterPro" id="IPR004647">
    <property type="entry name" value="Fe-S_hydro-lyase_TtdB-typ_cat"/>
</dbReference>
<proteinExistence type="inferred from homology"/>
<dbReference type="AlphaFoldDB" id="A0AAE3VF77"/>
<keyword evidence="5" id="KW-1185">Reference proteome</keyword>
<feature type="domain" description="Fe-S hydro-lyase tartrate dehydratase beta-type catalytic" evidence="3">
    <location>
        <begin position="14"/>
        <end position="181"/>
    </location>
</feature>
<dbReference type="EMBL" id="JAUSVL010000001">
    <property type="protein sequence ID" value="MDQ0289409.1"/>
    <property type="molecule type" value="Genomic_DNA"/>
</dbReference>
<dbReference type="GO" id="GO:0004333">
    <property type="term" value="F:fumarate hydratase activity"/>
    <property type="evidence" value="ECO:0007669"/>
    <property type="project" value="UniProtKB-EC"/>
</dbReference>
<dbReference type="SUPFAM" id="SSF117457">
    <property type="entry name" value="FumA C-terminal domain-like"/>
    <property type="match status" value="1"/>
</dbReference>
<comment type="caution">
    <text evidence="4">The sequence shown here is derived from an EMBL/GenBank/DDBJ whole genome shotgun (WGS) entry which is preliminary data.</text>
</comment>
<protein>
    <submittedName>
        <fullName evidence="4">Fumarate hydratase class I</fullName>
        <ecNumber evidence="4">4.2.1.2</ecNumber>
    </submittedName>
</protein>
<dbReference type="EC" id="4.2.1.2" evidence="4"/>
<gene>
    <name evidence="4" type="ORF">J3R75_001516</name>
</gene>
<organism evidence="4 5">
    <name type="scientific">Oligosphaera ethanolica</name>
    <dbReference type="NCBI Taxonomy" id="760260"/>
    <lineage>
        <taxon>Bacteria</taxon>
        <taxon>Pseudomonadati</taxon>
        <taxon>Lentisphaerota</taxon>
        <taxon>Oligosphaeria</taxon>
        <taxon>Oligosphaerales</taxon>
        <taxon>Oligosphaeraceae</taxon>
        <taxon>Oligosphaera</taxon>
    </lineage>
</organism>
<sequence length="196" mass="21052">MALPREIILPFADTTVRGLELGEPLLLTGVIHTARDAAHKRLAGGTEPAAGLDLGNAVIYHCGPVVIRDASGRWQVTAAGPTTSSREEPYMAALIARFHLRGIIGKGGMGPATAQACREYGCVYLHAVGGAAQVLADCVEEIPDVYYLDEFGAPEAVWVMRVRRFPVIVTMDAHGNSLHQQVLDDSRRQLQELGLA</sequence>
<dbReference type="PANTHER" id="PTHR43351:SF2">
    <property type="entry name" value="L(+)-TARTRATE DEHYDRATASE SUBUNIT BETA-RELATED"/>
    <property type="match status" value="1"/>
</dbReference>